<dbReference type="InterPro" id="IPR010931">
    <property type="entry name" value="L_lactis_RepB_C"/>
</dbReference>
<evidence type="ECO:0000259" key="3">
    <source>
        <dbReference type="Pfam" id="PF06430"/>
    </source>
</evidence>
<dbReference type="Gene3D" id="1.10.10.10">
    <property type="entry name" value="Winged helix-like DNA-binding domain superfamily/Winged helix DNA-binding domain"/>
    <property type="match status" value="2"/>
</dbReference>
<reference evidence="4" key="1">
    <citation type="submission" date="2022-10" db="EMBL/GenBank/DDBJ databases">
        <title>Vagococcus sp. isolated from poultry meat.</title>
        <authorList>
            <person name="Johansson P."/>
            <person name="Bjorkroth J."/>
        </authorList>
    </citation>
    <scope>NUCLEOTIDE SEQUENCE</scope>
    <source>
        <strain evidence="4">STAA11</strain>
        <plasmid evidence="4">unnamed1</plasmid>
    </source>
</reference>
<keyword evidence="4" id="KW-0614">Plasmid</keyword>
<protein>
    <submittedName>
        <fullName evidence="4">RepB family plasmid replication initiator protein</fullName>
    </submittedName>
</protein>
<dbReference type="Proteomes" id="UP001179647">
    <property type="component" value="Plasmid unnamed1"/>
</dbReference>
<dbReference type="Pfam" id="PF06430">
    <property type="entry name" value="L_lactis_RepB_C"/>
    <property type="match status" value="1"/>
</dbReference>
<dbReference type="RefSeq" id="WP_275470181.1">
    <property type="nucleotide sequence ID" value="NZ_CP110233.1"/>
</dbReference>
<geneLocation type="plasmid" evidence="4 5">
    <name>unnamed1</name>
</geneLocation>
<dbReference type="InterPro" id="IPR000525">
    <property type="entry name" value="Initiator_Rep_WH1"/>
</dbReference>
<dbReference type="GO" id="GO:0006270">
    <property type="term" value="P:DNA replication initiation"/>
    <property type="evidence" value="ECO:0007669"/>
    <property type="project" value="InterPro"/>
</dbReference>
<dbReference type="GO" id="GO:0003887">
    <property type="term" value="F:DNA-directed DNA polymerase activity"/>
    <property type="evidence" value="ECO:0007669"/>
    <property type="project" value="InterPro"/>
</dbReference>
<feature type="domain" description="Lactococcus lactis RepB C-terminal" evidence="3">
    <location>
        <begin position="261"/>
        <end position="364"/>
    </location>
</feature>
<evidence type="ECO:0000313" key="5">
    <source>
        <dbReference type="Proteomes" id="UP001179647"/>
    </source>
</evidence>
<evidence type="ECO:0000259" key="2">
    <source>
        <dbReference type="Pfam" id="PF01051"/>
    </source>
</evidence>
<evidence type="ECO:0000256" key="1">
    <source>
        <dbReference type="ARBA" id="ARBA00038283"/>
    </source>
</evidence>
<proteinExistence type="inferred from homology"/>
<dbReference type="SUPFAM" id="SSF46785">
    <property type="entry name" value="Winged helix' DNA-binding domain"/>
    <property type="match status" value="2"/>
</dbReference>
<dbReference type="EMBL" id="CP110233">
    <property type="protein sequence ID" value="WEG74381.1"/>
    <property type="molecule type" value="Genomic_DNA"/>
</dbReference>
<sequence length="366" mass="43282">MVIEEESFNRKVVQHNDLIQSVARMDKTPLKIFEIAVSAIDTNNPPKDNLIYLSKNELFKLFDVSSANKHFRFKESIKKMQDQAFFDIKEVKNEGYEFISINPLPTIRWNDYNDEVTVRFNPDIMPYLIDLKSNFTQYTIMDIVKLNSKYSITLYKWLTMHYNQYIKYKEAGSRTDKQLDSLKNPYIKIQSLRELTDTTNEYKKMNDFTKRILIEPINEINKQTNFSIKFEKIKKGRSVDGIQFFIDKYTPKAAVDYKESDNLNKKEIAEKELYVQATNSQYTNILMKHFILSATDVLDKKVMSNLQRSVYPLYDDLRTEKGIDGVVDHIEYVANHKIGYDENKQNIVKYLKKSIEQYLVNIKINY</sequence>
<keyword evidence="5" id="KW-1185">Reference proteome</keyword>
<dbReference type="Pfam" id="PF01051">
    <property type="entry name" value="Rep3_N"/>
    <property type="match status" value="1"/>
</dbReference>
<dbReference type="Pfam" id="PF21205">
    <property type="entry name" value="Rep3_C"/>
    <property type="match status" value="1"/>
</dbReference>
<name>A0AAF0CWV9_9ENTE</name>
<dbReference type="InterPro" id="IPR036388">
    <property type="entry name" value="WH-like_DNA-bd_sf"/>
</dbReference>
<dbReference type="KEGG" id="vie:OL234_10775"/>
<comment type="similarity">
    <text evidence="1">Belongs to the initiator RepB protein family.</text>
</comment>
<feature type="domain" description="Initiator Rep protein WH1" evidence="2">
    <location>
        <begin position="11"/>
        <end position="158"/>
    </location>
</feature>
<dbReference type="InterPro" id="IPR036390">
    <property type="entry name" value="WH_DNA-bd_sf"/>
</dbReference>
<dbReference type="AlphaFoldDB" id="A0AAF0CWV9"/>
<accession>A0AAF0CWV9</accession>
<gene>
    <name evidence="4" type="ORF">OL234_10775</name>
</gene>
<organism evidence="4 5">
    <name type="scientific">Vagococcus intermedius</name>
    <dbReference type="NCBI Taxonomy" id="2991418"/>
    <lineage>
        <taxon>Bacteria</taxon>
        <taxon>Bacillati</taxon>
        <taxon>Bacillota</taxon>
        <taxon>Bacilli</taxon>
        <taxon>Lactobacillales</taxon>
        <taxon>Enterococcaceae</taxon>
        <taxon>Vagococcus</taxon>
    </lineage>
</organism>
<evidence type="ECO:0000313" key="4">
    <source>
        <dbReference type="EMBL" id="WEG74381.1"/>
    </source>
</evidence>